<accession>A0ABW3MQW7</accession>
<organism evidence="1 2">
    <name type="scientific">Kibdelosporangium lantanae</name>
    <dbReference type="NCBI Taxonomy" id="1497396"/>
    <lineage>
        <taxon>Bacteria</taxon>
        <taxon>Bacillati</taxon>
        <taxon>Actinomycetota</taxon>
        <taxon>Actinomycetes</taxon>
        <taxon>Pseudonocardiales</taxon>
        <taxon>Pseudonocardiaceae</taxon>
        <taxon>Kibdelosporangium</taxon>
    </lineage>
</organism>
<feature type="non-terminal residue" evidence="1">
    <location>
        <position position="1"/>
    </location>
</feature>
<gene>
    <name evidence="1" type="ORF">ACFQ1S_42955</name>
</gene>
<proteinExistence type="predicted"/>
<reference evidence="2" key="1">
    <citation type="journal article" date="2019" name="Int. J. Syst. Evol. Microbiol.">
        <title>The Global Catalogue of Microorganisms (GCM) 10K type strain sequencing project: providing services to taxonomists for standard genome sequencing and annotation.</title>
        <authorList>
            <consortium name="The Broad Institute Genomics Platform"/>
            <consortium name="The Broad Institute Genome Sequencing Center for Infectious Disease"/>
            <person name="Wu L."/>
            <person name="Ma J."/>
        </authorList>
    </citation>
    <scope>NUCLEOTIDE SEQUENCE [LARGE SCALE GENOMIC DNA]</scope>
    <source>
        <strain evidence="2">JCM 31486</strain>
    </source>
</reference>
<evidence type="ECO:0000313" key="2">
    <source>
        <dbReference type="Proteomes" id="UP001597045"/>
    </source>
</evidence>
<sequence>VFSEFADRLDGHHLGMVVLGKPAPDAPPAGLEVRSAEAHDLRVTGPVLAHLDVMDDVLSESDAWHVVETLAAGKAREVLLTLPAGEYHDRLHALGLEYVVAVELVDENGHEQLLVFATGDSKHLGTFKNELWAADEFAGIRFRDPRDTEHALVEIALTPQLLPLRRLLLAELARRGTCTVADLQQYALLETIYRPA</sequence>
<protein>
    <submittedName>
        <fullName evidence="1">Uncharacterized protein</fullName>
    </submittedName>
</protein>
<dbReference type="EMBL" id="JBHTIS010003919">
    <property type="protein sequence ID" value="MFD1051844.1"/>
    <property type="molecule type" value="Genomic_DNA"/>
</dbReference>
<feature type="non-terminal residue" evidence="1">
    <location>
        <position position="196"/>
    </location>
</feature>
<name>A0ABW3MQW7_9PSEU</name>
<comment type="caution">
    <text evidence="1">The sequence shown here is derived from an EMBL/GenBank/DDBJ whole genome shotgun (WGS) entry which is preliminary data.</text>
</comment>
<dbReference type="Proteomes" id="UP001597045">
    <property type="component" value="Unassembled WGS sequence"/>
</dbReference>
<evidence type="ECO:0000313" key="1">
    <source>
        <dbReference type="EMBL" id="MFD1051844.1"/>
    </source>
</evidence>
<keyword evidence="2" id="KW-1185">Reference proteome</keyword>